<evidence type="ECO:0000256" key="3">
    <source>
        <dbReference type="ARBA" id="ARBA00022741"/>
    </source>
</evidence>
<dbReference type="PANTHER" id="PTHR43335:SF2">
    <property type="entry name" value="ABC TRANSPORTER, ATP-BINDING PROTEIN"/>
    <property type="match status" value="1"/>
</dbReference>
<proteinExistence type="inferred from homology"/>
<evidence type="ECO:0000313" key="6">
    <source>
        <dbReference type="EMBL" id="HIU43071.1"/>
    </source>
</evidence>
<keyword evidence="2" id="KW-0813">Transport</keyword>
<organism evidence="6 7">
    <name type="scientific">Candidatus Ventrousia excrementavium</name>
    <dbReference type="NCBI Taxonomy" id="2840961"/>
    <lineage>
        <taxon>Bacteria</taxon>
        <taxon>Bacillati</taxon>
        <taxon>Bacillota</taxon>
        <taxon>Clostridia</taxon>
        <taxon>Eubacteriales</taxon>
        <taxon>Clostridiaceae</taxon>
        <taxon>Clostridiaceae incertae sedis</taxon>
        <taxon>Candidatus Ventrousia</taxon>
    </lineage>
</organism>
<dbReference type="PROSITE" id="PS50893">
    <property type="entry name" value="ABC_TRANSPORTER_2"/>
    <property type="match status" value="1"/>
</dbReference>
<dbReference type="InterPro" id="IPR017871">
    <property type="entry name" value="ABC_transporter-like_CS"/>
</dbReference>
<dbReference type="SMART" id="SM00382">
    <property type="entry name" value="AAA"/>
    <property type="match status" value="1"/>
</dbReference>
<dbReference type="InterPro" id="IPR003593">
    <property type="entry name" value="AAA+_ATPase"/>
</dbReference>
<dbReference type="EMBL" id="DVMR01000024">
    <property type="protein sequence ID" value="HIU43071.1"/>
    <property type="molecule type" value="Genomic_DNA"/>
</dbReference>
<comment type="similarity">
    <text evidence="1">Belongs to the ABC transporter superfamily.</text>
</comment>
<reference evidence="6" key="2">
    <citation type="journal article" date="2021" name="PeerJ">
        <title>Extensive microbial diversity within the chicken gut microbiome revealed by metagenomics and culture.</title>
        <authorList>
            <person name="Gilroy R."/>
            <person name="Ravi A."/>
            <person name="Getino M."/>
            <person name="Pursley I."/>
            <person name="Horton D.L."/>
            <person name="Alikhan N.F."/>
            <person name="Baker D."/>
            <person name="Gharbi K."/>
            <person name="Hall N."/>
            <person name="Watson M."/>
            <person name="Adriaenssens E.M."/>
            <person name="Foster-Nyarko E."/>
            <person name="Jarju S."/>
            <person name="Secka A."/>
            <person name="Antonio M."/>
            <person name="Oren A."/>
            <person name="Chaudhuri R.R."/>
            <person name="La Ragione R."/>
            <person name="Hildebrand F."/>
            <person name="Pallen M.J."/>
        </authorList>
    </citation>
    <scope>NUCLEOTIDE SEQUENCE</scope>
    <source>
        <strain evidence="6">CHK191-8634</strain>
    </source>
</reference>
<dbReference type="AlphaFoldDB" id="A0A9D1IUQ1"/>
<dbReference type="SUPFAM" id="SSF52540">
    <property type="entry name" value="P-loop containing nucleoside triphosphate hydrolases"/>
    <property type="match status" value="1"/>
</dbReference>
<evidence type="ECO:0000256" key="2">
    <source>
        <dbReference type="ARBA" id="ARBA00022448"/>
    </source>
</evidence>
<dbReference type="InterPro" id="IPR027417">
    <property type="entry name" value="P-loop_NTPase"/>
</dbReference>
<evidence type="ECO:0000256" key="4">
    <source>
        <dbReference type="ARBA" id="ARBA00022840"/>
    </source>
</evidence>
<dbReference type="Proteomes" id="UP000824073">
    <property type="component" value="Unassembled WGS sequence"/>
</dbReference>
<evidence type="ECO:0000259" key="5">
    <source>
        <dbReference type="PROSITE" id="PS50893"/>
    </source>
</evidence>
<gene>
    <name evidence="6" type="ORF">IAB67_02105</name>
</gene>
<evidence type="ECO:0000256" key="1">
    <source>
        <dbReference type="ARBA" id="ARBA00005417"/>
    </source>
</evidence>
<dbReference type="GO" id="GO:0005524">
    <property type="term" value="F:ATP binding"/>
    <property type="evidence" value="ECO:0007669"/>
    <property type="project" value="UniProtKB-KW"/>
</dbReference>
<dbReference type="Gene3D" id="3.40.50.300">
    <property type="entry name" value="P-loop containing nucleotide triphosphate hydrolases"/>
    <property type="match status" value="1"/>
</dbReference>
<dbReference type="PROSITE" id="PS00211">
    <property type="entry name" value="ABC_TRANSPORTER_1"/>
    <property type="match status" value="1"/>
</dbReference>
<accession>A0A9D1IUQ1</accession>
<dbReference type="GO" id="GO:0016887">
    <property type="term" value="F:ATP hydrolysis activity"/>
    <property type="evidence" value="ECO:0007669"/>
    <property type="project" value="InterPro"/>
</dbReference>
<reference evidence="6" key="1">
    <citation type="submission" date="2020-10" db="EMBL/GenBank/DDBJ databases">
        <authorList>
            <person name="Gilroy R."/>
        </authorList>
    </citation>
    <scope>NUCLEOTIDE SEQUENCE</scope>
    <source>
        <strain evidence="6">CHK191-8634</strain>
    </source>
</reference>
<dbReference type="InterPro" id="IPR003439">
    <property type="entry name" value="ABC_transporter-like_ATP-bd"/>
</dbReference>
<feature type="domain" description="ABC transporter" evidence="5">
    <location>
        <begin position="3"/>
        <end position="231"/>
    </location>
</feature>
<dbReference type="PANTHER" id="PTHR43335">
    <property type="entry name" value="ABC TRANSPORTER, ATP-BINDING PROTEIN"/>
    <property type="match status" value="1"/>
</dbReference>
<protein>
    <submittedName>
        <fullName evidence="6">ATP-binding cassette domain-containing protein</fullName>
    </submittedName>
</protein>
<evidence type="ECO:0000313" key="7">
    <source>
        <dbReference type="Proteomes" id="UP000824073"/>
    </source>
</evidence>
<keyword evidence="4 6" id="KW-0067">ATP-binding</keyword>
<name>A0A9D1IUQ1_9CLOT</name>
<comment type="caution">
    <text evidence="6">The sequence shown here is derived from an EMBL/GenBank/DDBJ whole genome shotgun (WGS) entry which is preliminary data.</text>
</comment>
<keyword evidence="3" id="KW-0547">Nucleotide-binding</keyword>
<dbReference type="Pfam" id="PF00005">
    <property type="entry name" value="ABC_tran"/>
    <property type="match status" value="1"/>
</dbReference>
<sequence>MEINIQNVSMVYPSGRQALKDLSLDLRTPSLIGLLGPNGAGKSTLMKLLVAALLPTTGTIRVNGSPLDKAERQLKSQLGYLPQDFGLFDELTVYQFLDYMAALKGLNRPKDEIQRVLKAVNLEEKAKSRIRTLSGGQRQRVGIAQALLGDPAFLVFDEPTVGLDPEERIHFRNLFSQTAQERLVLLSTHIIEDVQSVCDQLVVIDRGSVLFSGTPAQLIQAAEGHVGVFWESESAACQGLHITARVNTSRGIRCRAVAETLPDYAAPEEPTLEDAYLYLISRGAV</sequence>